<reference evidence="2 3" key="1">
    <citation type="submission" date="2016-11" db="EMBL/GenBank/DDBJ databases">
        <authorList>
            <person name="Jaros S."/>
            <person name="Januszkiewicz K."/>
            <person name="Wedrychowicz H."/>
        </authorList>
    </citation>
    <scope>NUCLEOTIDE SEQUENCE [LARGE SCALE GENOMIC DNA]</scope>
    <source>
        <strain evidence="2 3">DSM 14214</strain>
    </source>
</reference>
<dbReference type="NCBIfam" id="TIGR02622">
    <property type="entry name" value="CDP_4_6_dhtase"/>
    <property type="match status" value="1"/>
</dbReference>
<evidence type="ECO:0000313" key="2">
    <source>
        <dbReference type="EMBL" id="SHK92336.1"/>
    </source>
</evidence>
<evidence type="ECO:0000259" key="1">
    <source>
        <dbReference type="Pfam" id="PF16363"/>
    </source>
</evidence>
<keyword evidence="3" id="KW-1185">Reference proteome</keyword>
<dbReference type="Proteomes" id="UP000183975">
    <property type="component" value="Unassembled WGS sequence"/>
</dbReference>
<dbReference type="PANTHER" id="PTHR43000">
    <property type="entry name" value="DTDP-D-GLUCOSE 4,6-DEHYDRATASE-RELATED"/>
    <property type="match status" value="1"/>
</dbReference>
<protein>
    <submittedName>
        <fullName evidence="2">CDP-glucose 4,6-dehydratase</fullName>
    </submittedName>
</protein>
<dbReference type="AlphaFoldDB" id="A0A1M6WFF4"/>
<dbReference type="Gene3D" id="3.40.50.720">
    <property type="entry name" value="NAD(P)-binding Rossmann-like Domain"/>
    <property type="match status" value="1"/>
</dbReference>
<sequence length="352" mass="39575">MADLGEMKNFYKDKRVLVTGHTGFKGAWLCRLLLDMGAKVYGYALAPERESLYGLLDWGKGLMSCYEDIRQPKKLAAFVKKAEPEVVFHLAAQPLVSVGYAQPVRTYETNLMGTVYLLEALRKVESLRSVVVVTTDKVYAETKEAAGEEDRLDGFDPYANSKSCAELAAACYGRCFLQGKVALSRLRAGNVIGGGDFAAHRILPDCIRAAVERKPVVLRHPEGVRPYQHVLEPLMAYLWTAWKQWEAPELADCYNVAPKGEDISNGELAGLFCKYWGDGMTWQAERTDFPREQAVLRLNGEKIQEKLGWTPHWNVEQAVSATVAWTKVWQRGGDLTEEMRREAAAYEKGEWI</sequence>
<feature type="domain" description="NAD(P)-binding" evidence="1">
    <location>
        <begin position="17"/>
        <end position="320"/>
    </location>
</feature>
<dbReference type="Gene3D" id="3.90.25.10">
    <property type="entry name" value="UDP-galactose 4-epimerase, domain 1"/>
    <property type="match status" value="1"/>
</dbReference>
<evidence type="ECO:0000313" key="3">
    <source>
        <dbReference type="Proteomes" id="UP000183975"/>
    </source>
</evidence>
<dbReference type="SUPFAM" id="SSF51735">
    <property type="entry name" value="NAD(P)-binding Rossmann-fold domains"/>
    <property type="match status" value="1"/>
</dbReference>
<proteinExistence type="predicted"/>
<organism evidence="2 3">
    <name type="scientific">Anaerotignum lactatifermentans DSM 14214</name>
    <dbReference type="NCBI Taxonomy" id="1121323"/>
    <lineage>
        <taxon>Bacteria</taxon>
        <taxon>Bacillati</taxon>
        <taxon>Bacillota</taxon>
        <taxon>Clostridia</taxon>
        <taxon>Lachnospirales</taxon>
        <taxon>Anaerotignaceae</taxon>
        <taxon>Anaerotignum</taxon>
    </lineage>
</organism>
<name>A0A1M6WFF4_9FIRM</name>
<dbReference type="InterPro" id="IPR013445">
    <property type="entry name" value="CDP_4_6_deHydtase"/>
</dbReference>
<dbReference type="EMBL" id="FRAH01000054">
    <property type="protein sequence ID" value="SHK92336.1"/>
    <property type="molecule type" value="Genomic_DNA"/>
</dbReference>
<accession>A0A1M6WFF4</accession>
<dbReference type="InterPro" id="IPR016040">
    <property type="entry name" value="NAD(P)-bd_dom"/>
</dbReference>
<dbReference type="InterPro" id="IPR036291">
    <property type="entry name" value="NAD(P)-bd_dom_sf"/>
</dbReference>
<dbReference type="RefSeq" id="WP_330391201.1">
    <property type="nucleotide sequence ID" value="NZ_FRAH01000054.1"/>
</dbReference>
<gene>
    <name evidence="2" type="ORF">SAMN02745138_02571</name>
</gene>
<dbReference type="Pfam" id="PF16363">
    <property type="entry name" value="GDP_Man_Dehyd"/>
    <property type="match status" value="1"/>
</dbReference>